<sequence length="56" mass="6521">MPVQSGSVHFAECLPDARHHTNIGYVISKCWAQLSKNSQFSRKTYMQKYHVRNLAR</sequence>
<protein>
    <submittedName>
        <fullName evidence="1">Uncharacterized protein</fullName>
    </submittedName>
</protein>
<organism evidence="1">
    <name type="scientific">Macaca fascicularis</name>
    <name type="common">Crab-eating macaque</name>
    <name type="synonym">Cynomolgus monkey</name>
    <dbReference type="NCBI Taxonomy" id="9541"/>
    <lineage>
        <taxon>Eukaryota</taxon>
        <taxon>Metazoa</taxon>
        <taxon>Chordata</taxon>
        <taxon>Craniata</taxon>
        <taxon>Vertebrata</taxon>
        <taxon>Euteleostomi</taxon>
        <taxon>Mammalia</taxon>
        <taxon>Eutheria</taxon>
        <taxon>Euarchontoglires</taxon>
        <taxon>Primates</taxon>
        <taxon>Haplorrhini</taxon>
        <taxon>Catarrhini</taxon>
        <taxon>Cercopithecidae</taxon>
        <taxon>Cercopithecinae</taxon>
        <taxon>Macaca</taxon>
    </lineage>
</organism>
<name>Q9MZZ3_MACFA</name>
<dbReference type="AlphaFoldDB" id="Q9MZZ3"/>
<dbReference type="EMBL" id="AB046654">
    <property type="protein sequence ID" value="BAB03572.1"/>
    <property type="molecule type" value="mRNA"/>
</dbReference>
<reference evidence="1" key="1">
    <citation type="submission" date="2000-07" db="EMBL/GenBank/DDBJ databases">
        <title>Isolation of full-length cDNA clones from macaque brain cDNA libraries.</title>
        <authorList>
            <person name="Osada N."/>
            <person name="Hida M."/>
            <person name="Kusuda J."/>
            <person name="Tanuma R."/>
            <person name="Iseki K."/>
            <person name="Hirai M."/>
            <person name="Terao K."/>
            <person name="Suzuki Y."/>
            <person name="Sugano S."/>
            <person name="Hashimoto K."/>
        </authorList>
    </citation>
    <scope>NUCLEOTIDE SEQUENCE</scope>
    <source>
        <tissue evidence="1">Cerebellum cortex</tissue>
    </source>
</reference>
<accession>Q9MZZ3</accession>
<evidence type="ECO:0000313" key="1">
    <source>
        <dbReference type="EMBL" id="BAB03572.1"/>
    </source>
</evidence>
<proteinExistence type="evidence at transcript level"/>